<organism evidence="2 3">
    <name type="scientific">Hibiscus sabdariffa</name>
    <name type="common">roselle</name>
    <dbReference type="NCBI Taxonomy" id="183260"/>
    <lineage>
        <taxon>Eukaryota</taxon>
        <taxon>Viridiplantae</taxon>
        <taxon>Streptophyta</taxon>
        <taxon>Embryophyta</taxon>
        <taxon>Tracheophyta</taxon>
        <taxon>Spermatophyta</taxon>
        <taxon>Magnoliopsida</taxon>
        <taxon>eudicotyledons</taxon>
        <taxon>Gunneridae</taxon>
        <taxon>Pentapetalae</taxon>
        <taxon>rosids</taxon>
        <taxon>malvids</taxon>
        <taxon>Malvales</taxon>
        <taxon>Malvaceae</taxon>
        <taxon>Malvoideae</taxon>
        <taxon>Hibiscus</taxon>
    </lineage>
</organism>
<evidence type="ECO:0000256" key="1">
    <source>
        <dbReference type="SAM" id="MobiDB-lite"/>
    </source>
</evidence>
<keyword evidence="3" id="KW-1185">Reference proteome</keyword>
<dbReference type="EMBL" id="JBBPBN010000242">
    <property type="protein sequence ID" value="KAK8971681.1"/>
    <property type="molecule type" value="Genomic_DNA"/>
</dbReference>
<accession>A0ABR2N678</accession>
<name>A0ABR2N678_9ROSI</name>
<evidence type="ECO:0000313" key="2">
    <source>
        <dbReference type="EMBL" id="KAK8971681.1"/>
    </source>
</evidence>
<feature type="compositionally biased region" description="Basic and acidic residues" evidence="1">
    <location>
        <begin position="37"/>
        <end position="47"/>
    </location>
</feature>
<sequence length="179" mass="18931">MDDNSATILHSNPPPVLNHLLLALDPPPPMDISNDPPGEKENADRPSAKAKAKGKSALPFCKSHSLPLAMQNSNVITARQSPNLVSSGRINKGRAQSLSFIPSNQTSIILDVDANPVIQPSSLAMIASGSHLLIHGKNGHDRTYPGNSSPITKAKLALFALAIDQASSHHTDDQSAMVE</sequence>
<comment type="caution">
    <text evidence="2">The sequence shown here is derived from an EMBL/GenBank/DDBJ whole genome shotgun (WGS) entry which is preliminary data.</text>
</comment>
<proteinExistence type="predicted"/>
<protein>
    <submittedName>
        <fullName evidence="2">Uncharacterized protein</fullName>
    </submittedName>
</protein>
<reference evidence="2 3" key="1">
    <citation type="journal article" date="2024" name="G3 (Bethesda)">
        <title>Genome assembly of Hibiscus sabdariffa L. provides insights into metabolisms of medicinal natural products.</title>
        <authorList>
            <person name="Kim T."/>
        </authorList>
    </citation>
    <scope>NUCLEOTIDE SEQUENCE [LARGE SCALE GENOMIC DNA]</scope>
    <source>
        <strain evidence="2">TK-2024</strain>
        <tissue evidence="2">Old leaves</tissue>
    </source>
</reference>
<evidence type="ECO:0000313" key="3">
    <source>
        <dbReference type="Proteomes" id="UP001396334"/>
    </source>
</evidence>
<dbReference type="Proteomes" id="UP001396334">
    <property type="component" value="Unassembled WGS sequence"/>
</dbReference>
<feature type="region of interest" description="Disordered" evidence="1">
    <location>
        <begin position="19"/>
        <end position="56"/>
    </location>
</feature>
<gene>
    <name evidence="2" type="ORF">V6N11_018861</name>
</gene>